<keyword evidence="4" id="KW-1185">Reference proteome</keyword>
<dbReference type="SUPFAM" id="SSF50978">
    <property type="entry name" value="WD40 repeat-like"/>
    <property type="match status" value="2"/>
</dbReference>
<dbReference type="InterPro" id="IPR049916">
    <property type="entry name" value="WDR72-like"/>
</dbReference>
<dbReference type="InterPro" id="IPR001680">
    <property type="entry name" value="WD40_rpt"/>
</dbReference>
<dbReference type="Gene3D" id="2.130.10.10">
    <property type="entry name" value="YVTN repeat-like/Quinoprotein amine dehydrogenase"/>
    <property type="match status" value="4"/>
</dbReference>
<proteinExistence type="predicted"/>
<comment type="caution">
    <text evidence="3">The sequence shown here is derived from an EMBL/GenBank/DDBJ whole genome shotgun (WGS) entry which is preliminary data.</text>
</comment>
<evidence type="ECO:0000313" key="4">
    <source>
        <dbReference type="Proteomes" id="UP000193560"/>
    </source>
</evidence>
<feature type="compositionally biased region" description="Low complexity" evidence="2">
    <location>
        <begin position="1248"/>
        <end position="1259"/>
    </location>
</feature>
<dbReference type="PANTHER" id="PTHR44099:SF4">
    <property type="entry name" value="RABCONNECTIN-3B, ISOFORM A"/>
    <property type="match status" value="1"/>
</dbReference>
<dbReference type="PROSITE" id="PS50082">
    <property type="entry name" value="WD_REPEATS_2"/>
    <property type="match status" value="3"/>
</dbReference>
<dbReference type="InterPro" id="IPR036322">
    <property type="entry name" value="WD40_repeat_dom_sf"/>
</dbReference>
<dbReference type="Proteomes" id="UP000193560">
    <property type="component" value="Unassembled WGS sequence"/>
</dbReference>
<accession>A0A1X2I806</accession>
<feature type="compositionally biased region" description="Low complexity" evidence="2">
    <location>
        <begin position="692"/>
        <end position="708"/>
    </location>
</feature>
<gene>
    <name evidence="3" type="ORF">BCR42DRAFT_421704</name>
</gene>
<name>A0A1X2I806_9FUNG</name>
<feature type="repeat" description="WD" evidence="1">
    <location>
        <begin position="549"/>
        <end position="590"/>
    </location>
</feature>
<reference evidence="3 4" key="1">
    <citation type="submission" date="2016-07" db="EMBL/GenBank/DDBJ databases">
        <title>Pervasive Adenine N6-methylation of Active Genes in Fungi.</title>
        <authorList>
            <consortium name="DOE Joint Genome Institute"/>
            <person name="Mondo S.J."/>
            <person name="Dannebaum R.O."/>
            <person name="Kuo R.C."/>
            <person name="Labutti K."/>
            <person name="Haridas S."/>
            <person name="Kuo A."/>
            <person name="Salamov A."/>
            <person name="Ahrendt S.R."/>
            <person name="Lipzen A."/>
            <person name="Sullivan W."/>
            <person name="Andreopoulos W.B."/>
            <person name="Clum A."/>
            <person name="Lindquist E."/>
            <person name="Daum C."/>
            <person name="Ramamoorthy G.K."/>
            <person name="Gryganskyi A."/>
            <person name="Culley D."/>
            <person name="Magnuson J.K."/>
            <person name="James T.Y."/>
            <person name="O'Malley M.A."/>
            <person name="Stajich J.E."/>
            <person name="Spatafora J.W."/>
            <person name="Visel A."/>
            <person name="Grigoriev I.V."/>
        </authorList>
    </citation>
    <scope>NUCLEOTIDE SEQUENCE [LARGE SCALE GENOMIC DNA]</scope>
    <source>
        <strain evidence="3 4">NRRL 1336</strain>
    </source>
</reference>
<dbReference type="PANTHER" id="PTHR44099">
    <property type="entry name" value="RABCONNECTIN-3B, ISOFORM A"/>
    <property type="match status" value="1"/>
</dbReference>
<dbReference type="SUPFAM" id="SSF48371">
    <property type="entry name" value="ARM repeat"/>
    <property type="match status" value="1"/>
</dbReference>
<feature type="region of interest" description="Disordered" evidence="2">
    <location>
        <begin position="1238"/>
        <end position="1259"/>
    </location>
</feature>
<evidence type="ECO:0000313" key="3">
    <source>
        <dbReference type="EMBL" id="ORZ11171.1"/>
    </source>
</evidence>
<feature type="region of interest" description="Disordered" evidence="2">
    <location>
        <begin position="606"/>
        <end position="626"/>
    </location>
</feature>
<dbReference type="InterPro" id="IPR016024">
    <property type="entry name" value="ARM-type_fold"/>
</dbReference>
<dbReference type="STRING" id="90262.A0A1X2I806"/>
<evidence type="ECO:0000256" key="1">
    <source>
        <dbReference type="PROSITE-ProRule" id="PRU00221"/>
    </source>
</evidence>
<dbReference type="EMBL" id="MCGE01000022">
    <property type="protein sequence ID" value="ORZ11171.1"/>
    <property type="molecule type" value="Genomic_DNA"/>
</dbReference>
<protein>
    <recommendedName>
        <fullName evidence="5">WD40-repeat-containing domain protein</fullName>
    </recommendedName>
</protein>
<dbReference type="InterPro" id="IPR015943">
    <property type="entry name" value="WD40/YVTN_repeat-like_dom_sf"/>
</dbReference>
<feature type="repeat" description="WD" evidence="1">
    <location>
        <begin position="478"/>
        <end position="500"/>
    </location>
</feature>
<keyword evidence="1" id="KW-0853">WD repeat</keyword>
<organism evidence="3 4">
    <name type="scientific">Absidia repens</name>
    <dbReference type="NCBI Taxonomy" id="90262"/>
    <lineage>
        <taxon>Eukaryota</taxon>
        <taxon>Fungi</taxon>
        <taxon>Fungi incertae sedis</taxon>
        <taxon>Mucoromycota</taxon>
        <taxon>Mucoromycotina</taxon>
        <taxon>Mucoromycetes</taxon>
        <taxon>Mucorales</taxon>
        <taxon>Cunninghamellaceae</taxon>
        <taxon>Absidia</taxon>
    </lineage>
</organism>
<dbReference type="GO" id="GO:0005737">
    <property type="term" value="C:cytoplasm"/>
    <property type="evidence" value="ECO:0007669"/>
    <property type="project" value="TreeGrafter"/>
</dbReference>
<evidence type="ECO:0008006" key="5">
    <source>
        <dbReference type="Google" id="ProtNLM"/>
    </source>
</evidence>
<dbReference type="Pfam" id="PF00400">
    <property type="entry name" value="WD40"/>
    <property type="match status" value="2"/>
</dbReference>
<sequence length="1304" mass="144221">MASASLYLPLVSWHHYTNPTTTTLVYRHPYVYAGQKDGHIWVYTLDKASLTLKHKYLFTGHKAAITALCILKSPDADTPSNNNNATEDVLLSADETGEIARWNTMDGRCQAVNPNGFFGTPTQLKVFDKISQHYIFCSGQSNEICILNASNLEVVRVWGGHANWITCTNFYDQYEKKQRLMTATLDGQLDLWDMDVTMPVLYREKKRIKNQPRIDSTWNDGVLDLTSHPNGSLFLMLTRQQAIVFALTSTNQWVPQCTLAATKEWVGGAWAGQDRLVLWASDGKVKDYTISTPHGVSSESMVFEESQVYYSATLSTTYALDDENGIFPDDLVSTLCAHSNDGDVSILTVCNRSNHDSSFTINTLSPPEDTDSEITVTRNKEISFQSIWPIQQPQDQRYGSITTTIPVSSNHLAIGYENGTICIVPLSMALLHLNQLSDPLLLHRQDTRLFEKAHHGKVTCLLIPEHHGSSTPCEQKHLLSGGRDGCVKIWNIINGKFVASFTVHASPVASFVEPAEQNDSKIRGCVVSIAHDNSLALISVDSMTCLYIIPGYTYPLVQIQWRPSEDYVLFAYSDDAVFVWQLKAGHLDRILSGKTSKQVMADSRWPSNRIQSSSRKTNANTNHTVHTKSILSKSQDLYTDKLFAQVFLFNIRRLVFDLKDSGRLPANAYHHHSLNGSATTTTTTTSAPQPVLSSSSTLLPTLSTSSSTRYSPELSDPLDTARDDDMDTTTATTTTSNSKPTHNRKKSGGFNNHNENKEQYLLKKRELVSVVMSIIVSSGAAATSQGPFEKLWPLCHGTGSSGNSGISDGIRGVNGYLSLTAPTPDEKQPWTDSSTLTATRLLSMAFLMKAVDKSGNNEQGTSSLFADYVRDLGHQVGPQYTPPSLSLLSRYWQDAEARSIFSMAMTELDATQLHAFVDYWKNYLPVSSSLEDTDTQMMTRATIVLGIIGCDQPHVLNEQVRKSTALSLTLLLSDTTLDDMMDQDNSTQQDSSVTANKTIDSVTLTRILSSMELLGQGFTTWEVYINASNVLRTLFAYANQKDPAPTTTSNTSRQAIRQGANHAIFTIAKNNHMPLVIGTLTFDSTHAKKIDHRLGCLKIISTFIRKNPLLLYGHVYRVIEAVVKTLDPNVPHMRESMLVAATATLHDLVNRYSSVDFSSSAQKLVVGTLEGATIVYDLQTATRSAVFEGHTGAVSVVKFSPDAKWIATGSLLDHTVRVWHSQLSLLGMFTHSLTQRRQTNENTGSGSGSHSTSTTASGSQKPYKVFSFALPENSQVDPDSMQFEWPSNRCVKLRINDIVMSFNV</sequence>
<dbReference type="OrthoDB" id="338622at2759"/>
<dbReference type="SMART" id="SM00320">
    <property type="entry name" value="WD40"/>
    <property type="match status" value="6"/>
</dbReference>
<evidence type="ECO:0000256" key="2">
    <source>
        <dbReference type="SAM" id="MobiDB-lite"/>
    </source>
</evidence>
<feature type="repeat" description="WD" evidence="1">
    <location>
        <begin position="1187"/>
        <end position="1219"/>
    </location>
</feature>
<feature type="region of interest" description="Disordered" evidence="2">
    <location>
        <begin position="672"/>
        <end position="755"/>
    </location>
</feature>